<evidence type="ECO:0000256" key="4">
    <source>
        <dbReference type="ARBA" id="ARBA00023136"/>
    </source>
</evidence>
<keyword evidence="4 5" id="KW-0472">Membrane</keyword>
<dbReference type="Proteomes" id="UP000647491">
    <property type="component" value="Unassembled WGS sequence"/>
</dbReference>
<evidence type="ECO:0000256" key="2">
    <source>
        <dbReference type="ARBA" id="ARBA00022692"/>
    </source>
</evidence>
<evidence type="ECO:0000256" key="1">
    <source>
        <dbReference type="ARBA" id="ARBA00022475"/>
    </source>
</evidence>
<accession>A0ABR7NPQ0</accession>
<protein>
    <recommendedName>
        <fullName evidence="8">Sporulation protein</fullName>
    </recommendedName>
</protein>
<evidence type="ECO:0000256" key="3">
    <source>
        <dbReference type="ARBA" id="ARBA00022989"/>
    </source>
</evidence>
<keyword evidence="1" id="KW-1003">Cell membrane</keyword>
<proteinExistence type="predicted"/>
<feature type="transmembrane region" description="Helical" evidence="5">
    <location>
        <begin position="119"/>
        <end position="146"/>
    </location>
</feature>
<reference evidence="6 7" key="1">
    <citation type="submission" date="2020-08" db="EMBL/GenBank/DDBJ databases">
        <title>Genome public.</title>
        <authorList>
            <person name="Liu C."/>
            <person name="Sun Q."/>
        </authorList>
    </citation>
    <scope>NUCLEOTIDE SEQUENCE [LARGE SCALE GENOMIC DNA]</scope>
    <source>
        <strain evidence="6 7">BX10</strain>
    </source>
</reference>
<dbReference type="PANTHER" id="PTHR35529:SF2">
    <property type="entry name" value="SPORULATION PROTEIN YTAF-RELATED"/>
    <property type="match status" value="1"/>
</dbReference>
<organism evidence="6 7">
    <name type="scientific">Enterocloster hominis</name>
    <name type="common">ex Liu et al. 2021</name>
    <dbReference type="NCBI Taxonomy" id="2763663"/>
    <lineage>
        <taxon>Bacteria</taxon>
        <taxon>Bacillati</taxon>
        <taxon>Bacillota</taxon>
        <taxon>Clostridia</taxon>
        <taxon>Lachnospirales</taxon>
        <taxon>Lachnospiraceae</taxon>
        <taxon>Enterocloster</taxon>
    </lineage>
</organism>
<dbReference type="RefSeq" id="WP_262426718.1">
    <property type="nucleotide sequence ID" value="NZ_JACRTJ010000004.1"/>
</dbReference>
<dbReference type="EMBL" id="JACRTJ010000004">
    <property type="protein sequence ID" value="MBC8597894.1"/>
    <property type="molecule type" value="Genomic_DNA"/>
</dbReference>
<evidence type="ECO:0000313" key="7">
    <source>
        <dbReference type="Proteomes" id="UP000647491"/>
    </source>
</evidence>
<gene>
    <name evidence="6" type="ORF">H8708_01375</name>
</gene>
<comment type="caution">
    <text evidence="6">The sequence shown here is derived from an EMBL/GenBank/DDBJ whole genome shotgun (WGS) entry which is preliminary data.</text>
</comment>
<feature type="transmembrane region" description="Helical" evidence="5">
    <location>
        <begin position="36"/>
        <end position="54"/>
    </location>
</feature>
<sequence length="192" mass="19566">MGDLSSLFLFTAALCADSFAVSFVCGTGKIKIPRSSAWILAFCPAAVLTAASALGTVLRPLLPEELPVFLSASLLMLLGFSRFTASPASASVPGKGSTKQLSASGSFFLAMGLSSDNGAAGLGAGLAGASLAVLFFLSLFLSFTSVRLGAFLGRKSALALENSRQLPGSRCSLDLSRTGGLILVLLGILKLL</sequence>
<keyword evidence="2 5" id="KW-0812">Transmembrane</keyword>
<evidence type="ECO:0000313" key="6">
    <source>
        <dbReference type="EMBL" id="MBC8597894.1"/>
    </source>
</evidence>
<keyword evidence="7" id="KW-1185">Reference proteome</keyword>
<evidence type="ECO:0008006" key="8">
    <source>
        <dbReference type="Google" id="ProtNLM"/>
    </source>
</evidence>
<name>A0ABR7NPQ0_9FIRM</name>
<dbReference type="InterPro" id="IPR003810">
    <property type="entry name" value="Mntp/YtaF"/>
</dbReference>
<evidence type="ECO:0000256" key="5">
    <source>
        <dbReference type="SAM" id="Phobius"/>
    </source>
</evidence>
<dbReference type="PANTHER" id="PTHR35529">
    <property type="entry name" value="MANGANESE EFFLUX PUMP MNTP-RELATED"/>
    <property type="match status" value="1"/>
</dbReference>
<keyword evidence="3 5" id="KW-1133">Transmembrane helix</keyword>